<keyword evidence="1" id="KW-0677">Repeat</keyword>
<feature type="domain" description="Lumazine-binding" evidence="4">
    <location>
        <begin position="1"/>
        <end position="94"/>
    </location>
</feature>
<dbReference type="GeneID" id="76631443"/>
<keyword evidence="6" id="KW-1185">Reference proteome</keyword>
<proteinExistence type="predicted"/>
<gene>
    <name evidence="5" type="ORF">ACFQQG_15400</name>
</gene>
<dbReference type="AlphaFoldDB" id="A0ABD5W9C0"/>
<sequence length="195" mass="21301">MYTGIVETTGQIRDVTQFESGCRLRIAADTAGLDPDDSISISGVCLTAESVGDGWFEAFLSAETVERTYLDELEPDEDVNVETPMPAEGRFDGHVVKGTVDTVTEITDIETLGEDWRFEFSVPDGHEQYLVEKGPVALDGMSLTVADLGEETFSVAVVPTTYEVTTLSEKQIGDPVHFEADILAKYAERQRLLAA</sequence>
<dbReference type="Proteomes" id="UP001596445">
    <property type="component" value="Unassembled WGS sequence"/>
</dbReference>
<dbReference type="PANTHER" id="PTHR21098:SF0">
    <property type="entry name" value="RIBOFLAVIN SYNTHASE"/>
    <property type="match status" value="1"/>
</dbReference>
<comment type="caution">
    <text evidence="5">The sequence shown here is derived from an EMBL/GenBank/DDBJ whole genome shotgun (WGS) entry which is preliminary data.</text>
</comment>
<dbReference type="PANTHER" id="PTHR21098">
    <property type="entry name" value="RIBOFLAVIN SYNTHASE ALPHA CHAIN"/>
    <property type="match status" value="1"/>
</dbReference>
<dbReference type="Gene3D" id="2.40.30.20">
    <property type="match status" value="2"/>
</dbReference>
<dbReference type="GO" id="GO:0004746">
    <property type="term" value="F:riboflavin synthase activity"/>
    <property type="evidence" value="ECO:0007669"/>
    <property type="project" value="UniProtKB-UniRule"/>
</dbReference>
<feature type="repeat" description="Lumazine-binding" evidence="3">
    <location>
        <begin position="1"/>
        <end position="94"/>
    </location>
</feature>
<dbReference type="InterPro" id="IPR001783">
    <property type="entry name" value="Lumazine-bd"/>
</dbReference>
<evidence type="ECO:0000259" key="4">
    <source>
        <dbReference type="PROSITE" id="PS51177"/>
    </source>
</evidence>
<dbReference type="PIRSF" id="PIRSF000498">
    <property type="entry name" value="Riboflavin_syn_A"/>
    <property type="match status" value="1"/>
</dbReference>
<dbReference type="SUPFAM" id="SSF63380">
    <property type="entry name" value="Riboflavin synthase domain-like"/>
    <property type="match status" value="2"/>
</dbReference>
<dbReference type="EC" id="2.5.1.9" evidence="2"/>
<dbReference type="RefSeq" id="WP_267162067.1">
    <property type="nucleotide sequence ID" value="NZ_CP112972.1"/>
</dbReference>
<protein>
    <recommendedName>
        <fullName evidence="2">Riboflavin synthase</fullName>
        <ecNumber evidence="2">2.5.1.9</ecNumber>
    </recommendedName>
</protein>
<feature type="domain" description="Lumazine-binding" evidence="4">
    <location>
        <begin position="95"/>
        <end position="191"/>
    </location>
</feature>
<evidence type="ECO:0000313" key="5">
    <source>
        <dbReference type="EMBL" id="MFC7059302.1"/>
    </source>
</evidence>
<dbReference type="Pfam" id="PF00677">
    <property type="entry name" value="Lum_binding"/>
    <property type="match status" value="2"/>
</dbReference>
<keyword evidence="5" id="KW-0808">Transferase</keyword>
<dbReference type="InterPro" id="IPR017938">
    <property type="entry name" value="Riboflavin_synthase-like_b-brl"/>
</dbReference>
<feature type="repeat" description="Lumazine-binding" evidence="3">
    <location>
        <begin position="95"/>
        <end position="191"/>
    </location>
</feature>
<dbReference type="PROSITE" id="PS51177">
    <property type="entry name" value="LUMAZINE_BIND"/>
    <property type="match status" value="2"/>
</dbReference>
<dbReference type="InterPro" id="IPR026017">
    <property type="entry name" value="Lumazine-bd_dom"/>
</dbReference>
<evidence type="ECO:0000256" key="1">
    <source>
        <dbReference type="ARBA" id="ARBA00022737"/>
    </source>
</evidence>
<evidence type="ECO:0000256" key="2">
    <source>
        <dbReference type="NCBIfam" id="TIGR00187"/>
    </source>
</evidence>
<dbReference type="NCBIfam" id="NF006767">
    <property type="entry name" value="PRK09289.1"/>
    <property type="match status" value="1"/>
</dbReference>
<evidence type="ECO:0000313" key="6">
    <source>
        <dbReference type="Proteomes" id="UP001596445"/>
    </source>
</evidence>
<reference evidence="5 6" key="1">
    <citation type="journal article" date="2019" name="Int. J. Syst. Evol. Microbiol.">
        <title>The Global Catalogue of Microorganisms (GCM) 10K type strain sequencing project: providing services to taxonomists for standard genome sequencing and annotation.</title>
        <authorList>
            <consortium name="The Broad Institute Genomics Platform"/>
            <consortium name="The Broad Institute Genome Sequencing Center for Infectious Disease"/>
            <person name="Wu L."/>
            <person name="Ma J."/>
        </authorList>
    </citation>
    <scope>NUCLEOTIDE SEQUENCE [LARGE SCALE GENOMIC DNA]</scope>
    <source>
        <strain evidence="5 6">JCM 30072</strain>
    </source>
</reference>
<dbReference type="InterPro" id="IPR023366">
    <property type="entry name" value="ATP_synth_asu-like_sf"/>
</dbReference>
<dbReference type="NCBIfam" id="TIGR00187">
    <property type="entry name" value="ribE"/>
    <property type="match status" value="1"/>
</dbReference>
<accession>A0ABD5W9C0</accession>
<name>A0ABD5W9C0_9EURY</name>
<evidence type="ECO:0000256" key="3">
    <source>
        <dbReference type="PROSITE-ProRule" id="PRU00524"/>
    </source>
</evidence>
<organism evidence="5 6">
    <name type="scientific">Halovenus salina</name>
    <dbReference type="NCBI Taxonomy" id="1510225"/>
    <lineage>
        <taxon>Archaea</taxon>
        <taxon>Methanobacteriati</taxon>
        <taxon>Methanobacteriota</taxon>
        <taxon>Stenosarchaea group</taxon>
        <taxon>Halobacteria</taxon>
        <taxon>Halobacteriales</taxon>
        <taxon>Haloarculaceae</taxon>
        <taxon>Halovenus</taxon>
    </lineage>
</organism>
<dbReference type="EMBL" id="JBHSZI010000001">
    <property type="protein sequence ID" value="MFC7059302.1"/>
    <property type="molecule type" value="Genomic_DNA"/>
</dbReference>